<dbReference type="EMBL" id="NQVE01000115">
    <property type="protein sequence ID" value="RAL47416.1"/>
    <property type="molecule type" value="Genomic_DNA"/>
</dbReference>
<name>A0A328DPN7_9ASTE</name>
<protein>
    <submittedName>
        <fullName evidence="1">Uncharacterized protein</fullName>
    </submittedName>
</protein>
<evidence type="ECO:0000313" key="1">
    <source>
        <dbReference type="EMBL" id="RAL47416.1"/>
    </source>
</evidence>
<keyword evidence="2" id="KW-1185">Reference proteome</keyword>
<sequence>MMPNLKVMPSPNGHKKYNFGLGRILSSCYHQMSPKRCEEWQDGNAKQEVVFLFLKNAKITLVLIVFKFEHTEDIIVCKFSVYKWLYLMCRNSQTFVIRGVKVQIILACV</sequence>
<accession>A0A328DPN7</accession>
<comment type="caution">
    <text evidence="1">The sequence shown here is derived from an EMBL/GenBank/DDBJ whole genome shotgun (WGS) entry which is preliminary data.</text>
</comment>
<organism evidence="1 2">
    <name type="scientific">Cuscuta australis</name>
    <dbReference type="NCBI Taxonomy" id="267555"/>
    <lineage>
        <taxon>Eukaryota</taxon>
        <taxon>Viridiplantae</taxon>
        <taxon>Streptophyta</taxon>
        <taxon>Embryophyta</taxon>
        <taxon>Tracheophyta</taxon>
        <taxon>Spermatophyta</taxon>
        <taxon>Magnoliopsida</taxon>
        <taxon>eudicotyledons</taxon>
        <taxon>Gunneridae</taxon>
        <taxon>Pentapetalae</taxon>
        <taxon>asterids</taxon>
        <taxon>lamiids</taxon>
        <taxon>Solanales</taxon>
        <taxon>Convolvulaceae</taxon>
        <taxon>Cuscuteae</taxon>
        <taxon>Cuscuta</taxon>
        <taxon>Cuscuta subgen. Grammica</taxon>
        <taxon>Cuscuta sect. Cleistogrammica</taxon>
    </lineage>
</organism>
<gene>
    <name evidence="1" type="ORF">DM860_013381</name>
</gene>
<evidence type="ECO:0000313" key="2">
    <source>
        <dbReference type="Proteomes" id="UP000249390"/>
    </source>
</evidence>
<dbReference type="AlphaFoldDB" id="A0A328DPN7"/>
<reference evidence="1 2" key="1">
    <citation type="submission" date="2018-06" db="EMBL/GenBank/DDBJ databases">
        <title>The Genome of Cuscuta australis (Dodder) Provides Insight into the Evolution of Plant Parasitism.</title>
        <authorList>
            <person name="Liu H."/>
        </authorList>
    </citation>
    <scope>NUCLEOTIDE SEQUENCE [LARGE SCALE GENOMIC DNA]</scope>
    <source>
        <strain evidence="2">cv. Yunnan</strain>
        <tissue evidence="1">Vines</tissue>
    </source>
</reference>
<dbReference type="Proteomes" id="UP000249390">
    <property type="component" value="Unassembled WGS sequence"/>
</dbReference>
<proteinExistence type="predicted"/>